<dbReference type="Proteomes" id="UP000694387">
    <property type="component" value="Chromosome 13"/>
</dbReference>
<name>A0A8C4KXZ0_EQUAS</name>
<dbReference type="GeneTree" id="ENSGT00390000013474"/>
<dbReference type="InterPro" id="IPR005322">
    <property type="entry name" value="Peptidase_C69"/>
</dbReference>
<dbReference type="RefSeq" id="XP_070339206.1">
    <property type="nucleotide sequence ID" value="XM_070483105.1"/>
</dbReference>
<reference evidence="3 4" key="1">
    <citation type="journal article" date="2020" name="Nat. Commun.">
        <title>Donkey genomes provide new insights into domestication and selection for coat color.</title>
        <authorList>
            <person name="Wang"/>
            <person name="C."/>
            <person name="Li"/>
            <person name="H."/>
            <person name="Guo"/>
            <person name="Y."/>
            <person name="Huang"/>
            <person name="J."/>
            <person name="Sun"/>
            <person name="Y."/>
            <person name="Min"/>
            <person name="J."/>
            <person name="Wang"/>
            <person name="J."/>
            <person name="Fang"/>
            <person name="X."/>
            <person name="Zhao"/>
            <person name="Z."/>
            <person name="Wang"/>
            <person name="S."/>
            <person name="Zhang"/>
            <person name="Y."/>
            <person name="Liu"/>
            <person name="Q."/>
            <person name="Jiang"/>
            <person name="Q."/>
            <person name="Wang"/>
            <person name="X."/>
            <person name="Guo"/>
            <person name="Y."/>
            <person name="Yang"/>
            <person name="C."/>
            <person name="Wang"/>
            <person name="Y."/>
            <person name="Tian"/>
            <person name="F."/>
            <person name="Zhuang"/>
            <person name="G."/>
            <person name="Fan"/>
            <person name="Y."/>
            <person name="Gao"/>
            <person name="Q."/>
            <person name="Li"/>
            <person name="Y."/>
            <person name="Ju"/>
            <person name="Z."/>
            <person name="Li"/>
            <person name="J."/>
            <person name="Li"/>
            <person name="R."/>
            <person name="Hou"/>
            <person name="M."/>
            <person name="Yang"/>
            <person name="G."/>
            <person name="Liu"/>
            <person name="G."/>
            <person name="Liu"/>
            <person name="W."/>
            <person name="Guo"/>
            <person name="J."/>
            <person name="Pan"/>
            <person name="S."/>
            <person name="Fan"/>
            <person name="G."/>
            <person name="Zhang"/>
            <person name="W."/>
            <person name="Zhang"/>
            <person name="R."/>
            <person name="Yu"/>
            <person name="J."/>
            <person name="Zhang"/>
            <person name="X."/>
            <person name="Yin"/>
            <person name="Q."/>
            <person name="Ji"/>
            <person name="C."/>
            <person name="Jin"/>
            <person name="Y."/>
            <person name="Yue"/>
            <person name="G."/>
            <person name="Liu"/>
            <person name="M."/>
            <person name="Xu"/>
            <person name="J."/>
            <person name="Liu"/>
            <person name="S."/>
            <person name="Jordana"/>
            <person name="J."/>
            <person name="Noce"/>
            <person name="A."/>
            <person name="Amills"/>
            <person name="M."/>
            <person name="Wu"/>
            <person name="D.D."/>
            <person name="Li"/>
            <person name="S."/>
            <person name="Zhou"/>
            <person name="X. and Zhong"/>
            <person name="J."/>
        </authorList>
    </citation>
    <scope>NUCLEOTIDE SEQUENCE [LARGE SCALE GENOMIC DNA]</scope>
</reference>
<dbReference type="GeneID" id="106826441"/>
<dbReference type="Pfam" id="PF03577">
    <property type="entry name" value="Peptidase_C69"/>
    <property type="match status" value="1"/>
</dbReference>
<evidence type="ECO:0000313" key="3">
    <source>
        <dbReference type="Ensembl" id="ENSEASP00005000754.2"/>
    </source>
</evidence>
<dbReference type="PANTHER" id="PTHR12994:SF16">
    <property type="entry name" value="SECERNIN-2"/>
    <property type="match status" value="1"/>
</dbReference>
<protein>
    <recommendedName>
        <fullName evidence="2">Secernin-2</fullName>
    </recommendedName>
</protein>
<comment type="similarity">
    <text evidence="1">Belongs to the peptidase C69 family. Secernin subfamily.</text>
</comment>
<sequence>MVFALATRLCGPRSQLGRGKPYWAWICSGADPALSHLFNTPDLWGLSTDPGHPPLPQAWAAGFPFRPPCPHQGGCSCPPSPGPISTARLALERSSSAQEALHVITGLLERYGQGGSCREDPMPFCYHNTFLLADRTEAWVLETAGRLWAAHRIQEGARNISNQLSIGTDISAEHPELRTHAQAQGWWGGQSTFDFAQVFSLTQQPVRMEAAKARFRAGRELLQQQQGGITAEVMMGILRNKESGICMDSGGFRTTASMVSILPRDPTQPCVHFLTATPDPSRSVFKPFIFGVGAAQAPQVLSPTFGAQDPARTLPRFQTQVDRRHILYRGHQVALGLMESEQGQGQQLRQKQRDLEQEGLEAAQALLAGEWAPPPQELGGLFQAFVERESRVYA</sequence>
<dbReference type="Gene3D" id="3.60.60.10">
    <property type="entry name" value="Penicillin V Acylase, Chain A"/>
    <property type="match status" value="1"/>
</dbReference>
<dbReference type="PANTHER" id="PTHR12994">
    <property type="entry name" value="SECERNIN"/>
    <property type="match status" value="1"/>
</dbReference>
<dbReference type="GO" id="GO:0016805">
    <property type="term" value="F:dipeptidase activity"/>
    <property type="evidence" value="ECO:0007669"/>
    <property type="project" value="InterPro"/>
</dbReference>
<dbReference type="Ensembl" id="ENSEAST00005000882.2">
    <property type="protein sequence ID" value="ENSEASP00005000754.2"/>
    <property type="gene ID" value="ENSEASG00005000671.2"/>
</dbReference>
<gene>
    <name evidence="3" type="primary">SCRN2</name>
</gene>
<proteinExistence type="inferred from homology"/>
<dbReference type="GO" id="GO:0070004">
    <property type="term" value="F:cysteine-type exopeptidase activity"/>
    <property type="evidence" value="ECO:0007669"/>
    <property type="project" value="InterPro"/>
</dbReference>
<evidence type="ECO:0000256" key="1">
    <source>
        <dbReference type="ARBA" id="ARBA00005705"/>
    </source>
</evidence>
<evidence type="ECO:0000256" key="2">
    <source>
        <dbReference type="ARBA" id="ARBA00040986"/>
    </source>
</evidence>
<accession>A0A8C4KXZ0</accession>
<organism evidence="3 4">
    <name type="scientific">Equus asinus</name>
    <name type="common">Donkey</name>
    <name type="synonym">Equus africanus asinus</name>
    <dbReference type="NCBI Taxonomy" id="9793"/>
    <lineage>
        <taxon>Eukaryota</taxon>
        <taxon>Metazoa</taxon>
        <taxon>Chordata</taxon>
        <taxon>Craniata</taxon>
        <taxon>Vertebrata</taxon>
        <taxon>Euteleostomi</taxon>
        <taxon>Mammalia</taxon>
        <taxon>Eutheria</taxon>
        <taxon>Laurasiatheria</taxon>
        <taxon>Perissodactyla</taxon>
        <taxon>Equidae</taxon>
        <taxon>Equus</taxon>
    </lineage>
</organism>
<dbReference type="CTD" id="90507"/>
<dbReference type="AlphaFoldDB" id="A0A8C4KXZ0"/>
<reference evidence="3" key="3">
    <citation type="submission" date="2025-09" db="UniProtKB">
        <authorList>
            <consortium name="Ensembl"/>
        </authorList>
    </citation>
    <scope>IDENTIFICATION</scope>
</reference>
<reference evidence="3" key="2">
    <citation type="submission" date="2025-08" db="UniProtKB">
        <authorList>
            <consortium name="Ensembl"/>
        </authorList>
    </citation>
    <scope>IDENTIFICATION</scope>
</reference>
<keyword evidence="4" id="KW-1185">Reference proteome</keyword>
<evidence type="ECO:0000313" key="4">
    <source>
        <dbReference type="Proteomes" id="UP000694387"/>
    </source>
</evidence>
<dbReference type="GO" id="GO:0006508">
    <property type="term" value="P:proteolysis"/>
    <property type="evidence" value="ECO:0007669"/>
    <property type="project" value="InterPro"/>
</dbReference>